<dbReference type="EMBL" id="JAFMYU010000034">
    <property type="protein sequence ID" value="MBO0934593.1"/>
    <property type="molecule type" value="Genomic_DNA"/>
</dbReference>
<organism evidence="1 2">
    <name type="scientific">Fibrella aquatilis</name>
    <dbReference type="NCBI Taxonomy" id="2817059"/>
    <lineage>
        <taxon>Bacteria</taxon>
        <taxon>Pseudomonadati</taxon>
        <taxon>Bacteroidota</taxon>
        <taxon>Cytophagia</taxon>
        <taxon>Cytophagales</taxon>
        <taxon>Spirosomataceae</taxon>
        <taxon>Fibrella</taxon>
    </lineage>
</organism>
<protein>
    <submittedName>
        <fullName evidence="1">Uncharacterized protein</fullName>
    </submittedName>
</protein>
<evidence type="ECO:0000313" key="2">
    <source>
        <dbReference type="Proteomes" id="UP000664795"/>
    </source>
</evidence>
<reference evidence="1 2" key="1">
    <citation type="submission" date="2021-03" db="EMBL/GenBank/DDBJ databases">
        <title>Fibrella sp. HMF5036 genome sequencing and assembly.</title>
        <authorList>
            <person name="Kang H."/>
            <person name="Kim H."/>
            <person name="Bae S."/>
            <person name="Joh K."/>
        </authorList>
    </citation>
    <scope>NUCLEOTIDE SEQUENCE [LARGE SCALE GENOMIC DNA]</scope>
    <source>
        <strain evidence="1 2">HMF5036</strain>
    </source>
</reference>
<evidence type="ECO:0000313" key="1">
    <source>
        <dbReference type="EMBL" id="MBO0934593.1"/>
    </source>
</evidence>
<accession>A0A939GDV0</accession>
<sequence length="96" mass="10193">MYFQKPVPPVGGGILEPLNVPDLADTTGGMIKPGGKMITVEQANKALAEMRARHEAEARLGLPMDSLAPTASQKPNYTGWLVLAGAGFGLYKLLSR</sequence>
<dbReference type="RefSeq" id="WP_207338559.1">
    <property type="nucleotide sequence ID" value="NZ_JAFMYU010000034.1"/>
</dbReference>
<proteinExistence type="predicted"/>
<keyword evidence="2" id="KW-1185">Reference proteome</keyword>
<dbReference type="Proteomes" id="UP000664795">
    <property type="component" value="Unassembled WGS sequence"/>
</dbReference>
<gene>
    <name evidence="1" type="ORF">J2I48_26520</name>
</gene>
<name>A0A939GDV0_9BACT</name>
<dbReference type="AlphaFoldDB" id="A0A939GDV0"/>
<comment type="caution">
    <text evidence="1">The sequence shown here is derived from an EMBL/GenBank/DDBJ whole genome shotgun (WGS) entry which is preliminary data.</text>
</comment>